<feature type="compositionally biased region" description="Low complexity" evidence="1">
    <location>
        <begin position="848"/>
        <end position="859"/>
    </location>
</feature>
<feature type="region of interest" description="Disordered" evidence="1">
    <location>
        <begin position="692"/>
        <end position="720"/>
    </location>
</feature>
<gene>
    <name evidence="2" type="ORF">HMN09_00739700</name>
</gene>
<keyword evidence="3" id="KW-1185">Reference proteome</keyword>
<evidence type="ECO:0000313" key="3">
    <source>
        <dbReference type="Proteomes" id="UP000613580"/>
    </source>
</evidence>
<dbReference type="EMBL" id="JACAZE010000009">
    <property type="protein sequence ID" value="KAF7305857.1"/>
    <property type="molecule type" value="Genomic_DNA"/>
</dbReference>
<protein>
    <submittedName>
        <fullName evidence="2">CxC2 domain-containing protein</fullName>
    </submittedName>
</protein>
<dbReference type="PANTHER" id="PTHR33104:SF2">
    <property type="entry name" value="CXC3 LIKE CYSTEINE CLUSTER DOMAIN-CONTAINING PROTEIN"/>
    <property type="match status" value="1"/>
</dbReference>
<evidence type="ECO:0000256" key="1">
    <source>
        <dbReference type="SAM" id="MobiDB-lite"/>
    </source>
</evidence>
<comment type="caution">
    <text evidence="2">The sequence shown here is derived from an EMBL/GenBank/DDBJ whole genome shotgun (WGS) entry which is preliminary data.</text>
</comment>
<dbReference type="InterPro" id="IPR040521">
    <property type="entry name" value="KDZ"/>
</dbReference>
<reference evidence="2" key="1">
    <citation type="submission" date="2020-05" db="EMBL/GenBank/DDBJ databases">
        <title>Mycena genomes resolve the evolution of fungal bioluminescence.</title>
        <authorList>
            <person name="Tsai I.J."/>
        </authorList>
    </citation>
    <scope>NUCLEOTIDE SEQUENCE</scope>
    <source>
        <strain evidence="2">110903Hualien_Pintung</strain>
    </source>
</reference>
<name>A0A8H6SW07_MYCCL</name>
<dbReference type="PANTHER" id="PTHR33104">
    <property type="entry name" value="SI:DKEY-29D5.2"/>
    <property type="match status" value="1"/>
</dbReference>
<accession>A0A8H6SW07</accession>
<dbReference type="Pfam" id="PF18758">
    <property type="entry name" value="KDZ"/>
    <property type="match status" value="1"/>
</dbReference>
<feature type="compositionally biased region" description="Basic and acidic residues" evidence="1">
    <location>
        <begin position="703"/>
        <end position="716"/>
    </location>
</feature>
<proteinExistence type="predicted"/>
<organism evidence="2 3">
    <name type="scientific">Mycena chlorophos</name>
    <name type="common">Agaric fungus</name>
    <name type="synonym">Agaricus chlorophos</name>
    <dbReference type="NCBI Taxonomy" id="658473"/>
    <lineage>
        <taxon>Eukaryota</taxon>
        <taxon>Fungi</taxon>
        <taxon>Dikarya</taxon>
        <taxon>Basidiomycota</taxon>
        <taxon>Agaricomycotina</taxon>
        <taxon>Agaricomycetes</taxon>
        <taxon>Agaricomycetidae</taxon>
        <taxon>Agaricales</taxon>
        <taxon>Marasmiineae</taxon>
        <taxon>Mycenaceae</taxon>
        <taxon>Mycena</taxon>
    </lineage>
</organism>
<dbReference type="AlphaFoldDB" id="A0A8H6SW07"/>
<dbReference type="Proteomes" id="UP000613580">
    <property type="component" value="Unassembled WGS sequence"/>
</dbReference>
<sequence length="868" mass="99128">MVGVSRADRAIHYEENADFVPTDDHVHISPSKRATTLVFNLSPPKKKRSRVLEADPRLAGWKPMEDLDDMKDAVAATISASEVVLDEVVAKRKRYASAREKEFSRMARQFDFLKRLRRAGRAHEPDGIARTKPGALAVLCWACPEDGRNLPEGWRDVQEDRQFLYQLFLSLDANFRLKNRLRPNERDDPSLGSGWGYFVELDPYKKHLGFYVSEKDISACVAFQALKQKDTRLSRGLRVTGVGGIVCARHGLVRRRGLGDLQKGERYANMDWLLLCTLWMERLLKYGFAYDVACQWMIHFFERLQVIQKRGGHGAMLAAELEKEMCQFGLPVWHAGAHELKCRAQLALAYLLGFGKTDGEAMERVWALLNPAAWATKEMGEGARQDVLEDKIDHLNWEKNLGLGRALAKRLIVAMAERRKQGLEFRQLDKSINKTKRRDWRLIYNAWVKDSTRQNPFVVEGGKDAGPSERAIAEDLKKTELEDMRTGRAPLFEEKMSVTAFVRAGLQLEETQRRIKAALKNKPLTATRGSEIQEMRMSFLKQMQTFERLQLTYMPGVDTLREADEAARDHKPDEEPTRPEDLKLYLPSTLTEGERAFACLLRVVDTEANLRLGHYIYCGSAMRTGWGKELGRRSTTLTGRLDEAVGRIAAKYRAAQQAVVGLKGPDFAPQFRVLKDSDINLRVEEPEKDLVASKQLRAADGSRATRREPAKPEKEKKKQKAMSWIWLADAQSDQAEMHDSVRVEWSKARARKTRWNEEVELTREEMKRVIRSLRWAEEKWQERADLVRDDVSVGIAEGLRAYALRQVDIHRRIGARFYAEWEKTRDSTWANPEDVEFFIGVMDGTAAAEAEEGGAVSSEEMSEDGDEL</sequence>
<dbReference type="OrthoDB" id="2804062at2759"/>
<evidence type="ECO:0000313" key="2">
    <source>
        <dbReference type="EMBL" id="KAF7305857.1"/>
    </source>
</evidence>
<feature type="region of interest" description="Disordered" evidence="1">
    <location>
        <begin position="848"/>
        <end position="868"/>
    </location>
</feature>